<evidence type="ECO:0000259" key="7">
    <source>
        <dbReference type="Pfam" id="PF13649"/>
    </source>
</evidence>
<dbReference type="GO" id="GO:0005634">
    <property type="term" value="C:nucleus"/>
    <property type="evidence" value="ECO:0007669"/>
    <property type="project" value="UniProtKB-SubCell"/>
</dbReference>
<reference evidence="9 10" key="1">
    <citation type="journal article" date="2014" name="Genome Biol. Evol.">
        <title>The secreted proteins of Achlya hypogyna and Thraustotheca clavata identify the ancestral oomycete secretome and reveal gene acquisitions by horizontal gene transfer.</title>
        <authorList>
            <person name="Misner I."/>
            <person name="Blouin N."/>
            <person name="Leonard G."/>
            <person name="Richards T.A."/>
            <person name="Lane C.E."/>
        </authorList>
    </citation>
    <scope>NUCLEOTIDE SEQUENCE [LARGE SCALE GENOMIC DNA]</scope>
    <source>
        <strain evidence="9 10">ATCC 48635</strain>
    </source>
</reference>
<dbReference type="Pfam" id="PF22528">
    <property type="entry name" value="PRMT_C"/>
    <property type="match status" value="1"/>
</dbReference>
<dbReference type="InterPro" id="IPR041698">
    <property type="entry name" value="Methyltransf_25"/>
</dbReference>
<dbReference type="PANTHER" id="PTHR11006">
    <property type="entry name" value="PROTEIN ARGININE N-METHYLTRANSFERASE"/>
    <property type="match status" value="1"/>
</dbReference>
<evidence type="ECO:0000313" key="10">
    <source>
        <dbReference type="Proteomes" id="UP000243579"/>
    </source>
</evidence>
<dbReference type="Pfam" id="PF13649">
    <property type="entry name" value="Methyltransf_25"/>
    <property type="match status" value="1"/>
</dbReference>
<dbReference type="InterPro" id="IPR055135">
    <property type="entry name" value="PRMT_dom"/>
</dbReference>
<dbReference type="PROSITE" id="PS51678">
    <property type="entry name" value="SAM_MT_PRMT"/>
    <property type="match status" value="1"/>
</dbReference>
<feature type="domain" description="Protein arginine N-methyltransferase" evidence="8">
    <location>
        <begin position="165"/>
        <end position="328"/>
    </location>
</feature>
<sequence>MSAPPAPTTTTTQPAEAMTSKDYYFDSYSHFGIHEEMLKDSVRTKTYMNAILQNGHLFKDKVVLDVGCGTGILSMFAAKAGAAHVYGIDCSGIITQAKQIVHDNGFSDRITLIKGKVEEVDLPVDHVDIIISEWMGYFLLYESMLDTVLYARDKWLVPGGLLFPDKAVLYLAAIEDGAYKAEKIDFWDNVYGFDMSCIKKIAMTEPLVDTVEGDALISNVSPILDIDLATVKKEDLAFKSAFSVVCARKDFCHALVAYFDCAFTHCHKPIAFSTGPRSKYTHWKQTVFYLSRPLTCRAGDVIEGTLSCVPNAANPRDLDIEIDVHFEGTTSFHEKHKYCLR</sequence>
<dbReference type="Gene3D" id="2.70.160.11">
    <property type="entry name" value="Hnrnp arginine n-methyltransferase1"/>
    <property type="match status" value="1"/>
</dbReference>
<evidence type="ECO:0000256" key="3">
    <source>
        <dbReference type="ARBA" id="ARBA00022679"/>
    </source>
</evidence>
<evidence type="ECO:0000313" key="9">
    <source>
        <dbReference type="EMBL" id="OQS01247.1"/>
    </source>
</evidence>
<dbReference type="EMBL" id="JNBR01000011">
    <property type="protein sequence ID" value="OQS01247.1"/>
    <property type="molecule type" value="Genomic_DNA"/>
</dbReference>
<dbReference type="SUPFAM" id="SSF53335">
    <property type="entry name" value="S-adenosyl-L-methionine-dependent methyltransferases"/>
    <property type="match status" value="1"/>
</dbReference>
<evidence type="ECO:0000256" key="1">
    <source>
        <dbReference type="ARBA" id="ARBA00004123"/>
    </source>
</evidence>
<keyword evidence="5" id="KW-0539">Nucleus</keyword>
<evidence type="ECO:0000259" key="8">
    <source>
        <dbReference type="Pfam" id="PF22528"/>
    </source>
</evidence>
<keyword evidence="4 6" id="KW-0949">S-adenosyl-L-methionine</keyword>
<comment type="subcellular location">
    <subcellularLocation>
        <location evidence="1">Nucleus</location>
    </subcellularLocation>
</comment>
<accession>A0A1V9ZTB4</accession>
<dbReference type="GO" id="GO:0032259">
    <property type="term" value="P:methylation"/>
    <property type="evidence" value="ECO:0007669"/>
    <property type="project" value="UniProtKB-KW"/>
</dbReference>
<keyword evidence="10" id="KW-1185">Reference proteome</keyword>
<dbReference type="InterPro" id="IPR029063">
    <property type="entry name" value="SAM-dependent_MTases_sf"/>
</dbReference>
<evidence type="ECO:0000256" key="6">
    <source>
        <dbReference type="PROSITE-ProRule" id="PRU01015"/>
    </source>
</evidence>
<organism evidence="9 10">
    <name type="scientific">Achlya hypogyna</name>
    <name type="common">Oomycete</name>
    <name type="synonym">Protoachlya hypogyna</name>
    <dbReference type="NCBI Taxonomy" id="1202772"/>
    <lineage>
        <taxon>Eukaryota</taxon>
        <taxon>Sar</taxon>
        <taxon>Stramenopiles</taxon>
        <taxon>Oomycota</taxon>
        <taxon>Saprolegniomycetes</taxon>
        <taxon>Saprolegniales</taxon>
        <taxon>Achlyaceae</taxon>
        <taxon>Achlya</taxon>
    </lineage>
</organism>
<dbReference type="FunFam" id="3.40.50.150:FF:000116">
    <property type="entry name" value="probable protein arginine N-methyltransferase 1"/>
    <property type="match status" value="1"/>
</dbReference>
<dbReference type="AlphaFoldDB" id="A0A1V9ZTB4"/>
<dbReference type="Gene3D" id="3.40.50.150">
    <property type="entry name" value="Vaccinia Virus protein VP39"/>
    <property type="match status" value="1"/>
</dbReference>
<gene>
    <name evidence="9" type="ORF">ACHHYP_01483</name>
</gene>
<keyword evidence="2 6" id="KW-0489">Methyltransferase</keyword>
<dbReference type="STRING" id="1202772.A0A1V9ZTB4"/>
<feature type="domain" description="Methyltransferase" evidence="7">
    <location>
        <begin position="63"/>
        <end position="160"/>
    </location>
</feature>
<dbReference type="Proteomes" id="UP000243579">
    <property type="component" value="Unassembled WGS sequence"/>
</dbReference>
<proteinExistence type="predicted"/>
<evidence type="ECO:0000256" key="2">
    <source>
        <dbReference type="ARBA" id="ARBA00022603"/>
    </source>
</evidence>
<dbReference type="FunFam" id="2.70.160.11:FF:000001">
    <property type="entry name" value="Blast:Protein arginine N-methyltransferase 1"/>
    <property type="match status" value="1"/>
</dbReference>
<protein>
    <submittedName>
        <fullName evidence="9">Protein arginine N-methyltransferase 1</fullName>
    </submittedName>
</protein>
<dbReference type="OrthoDB" id="7848332at2759"/>
<dbReference type="CDD" id="cd02440">
    <property type="entry name" value="AdoMet_MTases"/>
    <property type="match status" value="1"/>
</dbReference>
<dbReference type="GO" id="GO:0016274">
    <property type="term" value="F:protein-arginine N-methyltransferase activity"/>
    <property type="evidence" value="ECO:0007669"/>
    <property type="project" value="InterPro"/>
</dbReference>
<evidence type="ECO:0000256" key="5">
    <source>
        <dbReference type="ARBA" id="ARBA00023242"/>
    </source>
</evidence>
<dbReference type="GO" id="GO:0042054">
    <property type="term" value="F:histone methyltransferase activity"/>
    <property type="evidence" value="ECO:0007669"/>
    <property type="project" value="TreeGrafter"/>
</dbReference>
<comment type="caution">
    <text evidence="9">The sequence shown here is derived from an EMBL/GenBank/DDBJ whole genome shotgun (WGS) entry which is preliminary data.</text>
</comment>
<dbReference type="PANTHER" id="PTHR11006:SF53">
    <property type="entry name" value="PROTEIN ARGININE N-METHYLTRANSFERASE 3"/>
    <property type="match status" value="1"/>
</dbReference>
<name>A0A1V9ZTB4_ACHHY</name>
<dbReference type="InterPro" id="IPR025799">
    <property type="entry name" value="Arg_MeTrfase"/>
</dbReference>
<keyword evidence="3 6" id="KW-0808">Transferase</keyword>
<evidence type="ECO:0000256" key="4">
    <source>
        <dbReference type="ARBA" id="ARBA00022691"/>
    </source>
</evidence>